<gene>
    <name evidence="3" type="ORF">GRF29_44g986591</name>
</gene>
<proteinExistence type="predicted"/>
<dbReference type="Proteomes" id="UP001280581">
    <property type="component" value="Unassembled WGS sequence"/>
</dbReference>
<reference evidence="3 4" key="1">
    <citation type="submission" date="2021-02" db="EMBL/GenBank/DDBJ databases">
        <title>Genome assembly of Pseudopithomyces chartarum.</title>
        <authorList>
            <person name="Jauregui R."/>
            <person name="Singh J."/>
            <person name="Voisey C."/>
        </authorList>
    </citation>
    <scope>NUCLEOTIDE SEQUENCE [LARGE SCALE GENOMIC DNA]</scope>
    <source>
        <strain evidence="3 4">AGR01</strain>
    </source>
</reference>
<dbReference type="PROSITE" id="PS50888">
    <property type="entry name" value="BHLH"/>
    <property type="match status" value="1"/>
</dbReference>
<dbReference type="Gene3D" id="4.10.280.10">
    <property type="entry name" value="Helix-loop-helix DNA-binding domain"/>
    <property type="match status" value="1"/>
</dbReference>
<feature type="compositionally biased region" description="Low complexity" evidence="1">
    <location>
        <begin position="186"/>
        <end position="199"/>
    </location>
</feature>
<comment type="caution">
    <text evidence="3">The sequence shown here is derived from an EMBL/GenBank/DDBJ whole genome shotgun (WGS) entry which is preliminary data.</text>
</comment>
<dbReference type="PANTHER" id="PTHR47336:SF2">
    <property type="entry name" value="TRANSCRIPTION FACTOR HMS1-RELATED"/>
    <property type="match status" value="1"/>
</dbReference>
<dbReference type="InterPro" id="IPR011598">
    <property type="entry name" value="bHLH_dom"/>
</dbReference>
<evidence type="ECO:0000313" key="3">
    <source>
        <dbReference type="EMBL" id="KAK3209887.1"/>
    </source>
</evidence>
<sequence length="285" mass="31732">MAGTDFDWTYFSWNENAFCTSPPQDYSHDTPAQQYGPNSQEYCLRATYPMFPCTPDRRSSSATESWSYITPLDPTSQYGVGSSNPNPSYTGTTDNMQCYIHSDDPMPSPTAHINAFIPKASEYPTPVQTTSPPSPIDPLWNRKFSINQEAYGSEDMLSSSCSSPAATKAIHSEYPSLRKRGRPRKSSSSSSCSSTTSEARSTRLPHAAIERKYREGMNAALDRLRRVVATLPQDNDSGNSKSTRLSKPMIIAGAIEYIESLEREKALQQETWKQLLSQRNNSYGS</sequence>
<feature type="region of interest" description="Disordered" evidence="1">
    <location>
        <begin position="172"/>
        <end position="211"/>
    </location>
</feature>
<dbReference type="SMART" id="SM00353">
    <property type="entry name" value="HLH"/>
    <property type="match status" value="1"/>
</dbReference>
<dbReference type="InterPro" id="IPR052099">
    <property type="entry name" value="Regulatory_TF_Diverse"/>
</dbReference>
<feature type="domain" description="BHLH" evidence="2">
    <location>
        <begin position="201"/>
        <end position="261"/>
    </location>
</feature>
<evidence type="ECO:0000313" key="4">
    <source>
        <dbReference type="Proteomes" id="UP001280581"/>
    </source>
</evidence>
<dbReference type="PANTHER" id="PTHR47336">
    <property type="entry name" value="TRANSCRIPTION FACTOR HMS1-RELATED"/>
    <property type="match status" value="1"/>
</dbReference>
<dbReference type="InterPro" id="IPR036638">
    <property type="entry name" value="HLH_DNA-bd_sf"/>
</dbReference>
<evidence type="ECO:0000259" key="2">
    <source>
        <dbReference type="PROSITE" id="PS50888"/>
    </source>
</evidence>
<protein>
    <recommendedName>
        <fullName evidence="2">BHLH domain-containing protein</fullName>
    </recommendedName>
</protein>
<dbReference type="GO" id="GO:0046983">
    <property type="term" value="F:protein dimerization activity"/>
    <property type="evidence" value="ECO:0007669"/>
    <property type="project" value="InterPro"/>
</dbReference>
<dbReference type="Pfam" id="PF00010">
    <property type="entry name" value="HLH"/>
    <property type="match status" value="1"/>
</dbReference>
<dbReference type="EMBL" id="WVTA01000005">
    <property type="protein sequence ID" value="KAK3209887.1"/>
    <property type="molecule type" value="Genomic_DNA"/>
</dbReference>
<evidence type="ECO:0000256" key="1">
    <source>
        <dbReference type="SAM" id="MobiDB-lite"/>
    </source>
</evidence>
<dbReference type="AlphaFoldDB" id="A0AAN6RJU4"/>
<name>A0AAN6RJU4_9PLEO</name>
<keyword evidence="4" id="KW-1185">Reference proteome</keyword>
<dbReference type="SUPFAM" id="SSF47459">
    <property type="entry name" value="HLH, helix-loop-helix DNA-binding domain"/>
    <property type="match status" value="1"/>
</dbReference>
<dbReference type="CDD" id="cd11395">
    <property type="entry name" value="bHLHzip_SREBP_like"/>
    <property type="match status" value="1"/>
</dbReference>
<organism evidence="3 4">
    <name type="scientific">Pseudopithomyces chartarum</name>
    <dbReference type="NCBI Taxonomy" id="1892770"/>
    <lineage>
        <taxon>Eukaryota</taxon>
        <taxon>Fungi</taxon>
        <taxon>Dikarya</taxon>
        <taxon>Ascomycota</taxon>
        <taxon>Pezizomycotina</taxon>
        <taxon>Dothideomycetes</taxon>
        <taxon>Pleosporomycetidae</taxon>
        <taxon>Pleosporales</taxon>
        <taxon>Massarineae</taxon>
        <taxon>Didymosphaeriaceae</taxon>
        <taxon>Pseudopithomyces</taxon>
    </lineage>
</organism>
<accession>A0AAN6RJU4</accession>